<feature type="domain" description="Major facilitator superfamily (MFS) profile" evidence="8">
    <location>
        <begin position="21"/>
        <end position="443"/>
    </location>
</feature>
<dbReference type="GO" id="GO:0022857">
    <property type="term" value="F:transmembrane transporter activity"/>
    <property type="evidence" value="ECO:0007669"/>
    <property type="project" value="InterPro"/>
</dbReference>
<evidence type="ECO:0000256" key="3">
    <source>
        <dbReference type="ARBA" id="ARBA00022475"/>
    </source>
</evidence>
<evidence type="ECO:0000313" key="10">
    <source>
        <dbReference type="Proteomes" id="UP001432202"/>
    </source>
</evidence>
<dbReference type="AlphaFoldDB" id="A0AAX4L3J0"/>
<feature type="transmembrane region" description="Helical" evidence="7">
    <location>
        <begin position="21"/>
        <end position="46"/>
    </location>
</feature>
<feature type="transmembrane region" description="Helical" evidence="7">
    <location>
        <begin position="323"/>
        <end position="343"/>
    </location>
</feature>
<feature type="transmembrane region" description="Helical" evidence="7">
    <location>
        <begin position="349"/>
        <end position="374"/>
    </location>
</feature>
<comment type="subcellular location">
    <subcellularLocation>
        <location evidence="1">Cell membrane</location>
        <topology evidence="1">Multi-pass membrane protein</topology>
    </subcellularLocation>
</comment>
<dbReference type="InterPro" id="IPR005829">
    <property type="entry name" value="Sugar_transporter_CS"/>
</dbReference>
<sequence>MSGKSEKELPFSVTPKDVRNVAIASSIGTFIDFYVFILAGTASGTIWPALYFQQVSKIPGVAVALSFLSFGAAYVVRPVGGIIFGHFGDKMGRMSTLVSTLIVIFIGTIGMALVPPYSVLGILAPALLILFRIIQGLGFGGEWGGASTWLIEYVAKPEKRGFWSGILGASAWVGIGSAAVSFGVLYLLFPTQFIMNLGWRILFGIGAIAAIVGGIIRARLRESPIFINYISKRRPAKLPSLEIFKAYGGRILHAAAAYFLGVSVTGVVITPFTLQYLIASGKHILLGIPTPAFVLLMLGIGAYFTIISAALGGWASDKLGRRMIIVISSIGVGALTYPYFLLIGTLNPYAIMAALILIQVFQGLSVGSIGAYFVELFPTKYRYSGSGLSFQFAGFYLGVTTAFLIPPLIAGIPITHAVNIIAGVQIAIALVSLISVLFLKETKGIQLED</sequence>
<accession>A0AAX4L3J0</accession>
<evidence type="ECO:0000256" key="1">
    <source>
        <dbReference type="ARBA" id="ARBA00004651"/>
    </source>
</evidence>
<dbReference type="InterPro" id="IPR036259">
    <property type="entry name" value="MFS_trans_sf"/>
</dbReference>
<evidence type="ECO:0000313" key="9">
    <source>
        <dbReference type="EMBL" id="WWQ61197.1"/>
    </source>
</evidence>
<feature type="transmembrane region" description="Helical" evidence="7">
    <location>
        <begin position="201"/>
        <end position="220"/>
    </location>
</feature>
<dbReference type="GO" id="GO:0005886">
    <property type="term" value="C:plasma membrane"/>
    <property type="evidence" value="ECO:0007669"/>
    <property type="project" value="UniProtKB-SubCell"/>
</dbReference>
<evidence type="ECO:0000256" key="6">
    <source>
        <dbReference type="ARBA" id="ARBA00023136"/>
    </source>
</evidence>
<keyword evidence="4 7" id="KW-0812">Transmembrane</keyword>
<dbReference type="PANTHER" id="PTHR43045:SF1">
    <property type="entry name" value="SHIKIMATE TRANSPORTER"/>
    <property type="match status" value="1"/>
</dbReference>
<proteinExistence type="predicted"/>
<evidence type="ECO:0000256" key="4">
    <source>
        <dbReference type="ARBA" id="ARBA00022692"/>
    </source>
</evidence>
<keyword evidence="10" id="KW-1185">Reference proteome</keyword>
<keyword evidence="6 7" id="KW-0472">Membrane</keyword>
<keyword evidence="2" id="KW-0813">Transport</keyword>
<protein>
    <submittedName>
        <fullName evidence="9">MFS transporter</fullName>
    </submittedName>
</protein>
<feature type="transmembrane region" description="Helical" evidence="7">
    <location>
        <begin position="284"/>
        <end position="311"/>
    </location>
</feature>
<dbReference type="Pfam" id="PF07690">
    <property type="entry name" value="MFS_1"/>
    <property type="match status" value="1"/>
</dbReference>
<feature type="transmembrane region" description="Helical" evidence="7">
    <location>
        <begin position="255"/>
        <end position="278"/>
    </location>
</feature>
<keyword evidence="5 7" id="KW-1133">Transmembrane helix</keyword>
<organism evidence="9 10">
    <name type="scientific">Sulfolobus tengchongensis</name>
    <dbReference type="NCBI Taxonomy" id="207809"/>
    <lineage>
        <taxon>Archaea</taxon>
        <taxon>Thermoproteota</taxon>
        <taxon>Thermoprotei</taxon>
        <taxon>Sulfolobales</taxon>
        <taxon>Sulfolobaceae</taxon>
        <taxon>Sulfolobus</taxon>
    </lineage>
</organism>
<dbReference type="PROSITE" id="PS00216">
    <property type="entry name" value="SUGAR_TRANSPORT_1"/>
    <property type="match status" value="1"/>
</dbReference>
<dbReference type="Gene3D" id="1.20.1250.20">
    <property type="entry name" value="MFS general substrate transporter like domains"/>
    <property type="match status" value="1"/>
</dbReference>
<dbReference type="InterPro" id="IPR011701">
    <property type="entry name" value="MFS"/>
</dbReference>
<dbReference type="InterPro" id="IPR020846">
    <property type="entry name" value="MFS_dom"/>
</dbReference>
<feature type="transmembrane region" description="Helical" evidence="7">
    <location>
        <begin position="420"/>
        <end position="439"/>
    </location>
</feature>
<dbReference type="SUPFAM" id="SSF103473">
    <property type="entry name" value="MFS general substrate transporter"/>
    <property type="match status" value="1"/>
</dbReference>
<dbReference type="PROSITE" id="PS50850">
    <property type="entry name" value="MFS"/>
    <property type="match status" value="1"/>
</dbReference>
<feature type="transmembrane region" description="Helical" evidence="7">
    <location>
        <begin position="395"/>
        <end position="414"/>
    </location>
</feature>
<evidence type="ECO:0000256" key="7">
    <source>
        <dbReference type="SAM" id="Phobius"/>
    </source>
</evidence>
<feature type="transmembrane region" description="Helical" evidence="7">
    <location>
        <begin position="97"/>
        <end position="114"/>
    </location>
</feature>
<reference evidence="9 10" key="1">
    <citation type="submission" date="2024-02" db="EMBL/GenBank/DDBJ databases">
        <title>STSV induces naive adaptation in Sulfolobus.</title>
        <authorList>
            <person name="Xiang X."/>
            <person name="Song M."/>
        </authorList>
    </citation>
    <scope>NUCLEOTIDE SEQUENCE [LARGE SCALE GENOMIC DNA]</scope>
    <source>
        <strain evidence="9 10">RT2</strain>
    </source>
</reference>
<dbReference type="GeneID" id="89335842"/>
<evidence type="ECO:0000259" key="8">
    <source>
        <dbReference type="PROSITE" id="PS50850"/>
    </source>
</evidence>
<dbReference type="Proteomes" id="UP001432202">
    <property type="component" value="Chromosome"/>
</dbReference>
<feature type="transmembrane region" description="Helical" evidence="7">
    <location>
        <begin position="162"/>
        <end position="189"/>
    </location>
</feature>
<dbReference type="EMBL" id="CP146016">
    <property type="protein sequence ID" value="WWQ61197.1"/>
    <property type="molecule type" value="Genomic_DNA"/>
</dbReference>
<dbReference type="RefSeq" id="WP_338603132.1">
    <property type="nucleotide sequence ID" value="NZ_CP146016.1"/>
</dbReference>
<evidence type="ECO:0000256" key="5">
    <source>
        <dbReference type="ARBA" id="ARBA00022989"/>
    </source>
</evidence>
<feature type="transmembrane region" description="Helical" evidence="7">
    <location>
        <begin position="58"/>
        <end position="76"/>
    </location>
</feature>
<name>A0AAX4L3J0_9CREN</name>
<gene>
    <name evidence="9" type="ORF">V6M85_03700</name>
</gene>
<evidence type="ECO:0000256" key="2">
    <source>
        <dbReference type="ARBA" id="ARBA00022448"/>
    </source>
</evidence>
<dbReference type="PANTHER" id="PTHR43045">
    <property type="entry name" value="SHIKIMATE TRANSPORTER"/>
    <property type="match status" value="1"/>
</dbReference>
<keyword evidence="3" id="KW-1003">Cell membrane</keyword>